<keyword evidence="2" id="KW-0472">Membrane</keyword>
<keyword evidence="5" id="KW-1185">Reference proteome</keyword>
<feature type="compositionally biased region" description="Basic residues" evidence="1">
    <location>
        <begin position="9"/>
        <end position="19"/>
    </location>
</feature>
<protein>
    <submittedName>
        <fullName evidence="4">Peptidoglycan DD-metalloendopeptidase family protein</fullName>
    </submittedName>
</protein>
<evidence type="ECO:0000313" key="4">
    <source>
        <dbReference type="EMBL" id="MFC4618144.1"/>
    </source>
</evidence>
<keyword evidence="2" id="KW-0812">Transmembrane</keyword>
<reference evidence="5" key="1">
    <citation type="journal article" date="2019" name="Int. J. Syst. Evol. Microbiol.">
        <title>The Global Catalogue of Microorganisms (GCM) 10K type strain sequencing project: providing services to taxonomists for standard genome sequencing and annotation.</title>
        <authorList>
            <consortium name="The Broad Institute Genomics Platform"/>
            <consortium name="The Broad Institute Genome Sequencing Center for Infectious Disease"/>
            <person name="Wu L."/>
            <person name="Ma J."/>
        </authorList>
    </citation>
    <scope>NUCLEOTIDE SEQUENCE [LARGE SCALE GENOMIC DNA]</scope>
    <source>
        <strain evidence="5">CGMCC 1.16306</strain>
    </source>
</reference>
<evidence type="ECO:0000313" key="5">
    <source>
        <dbReference type="Proteomes" id="UP001596022"/>
    </source>
</evidence>
<feature type="compositionally biased region" description="Polar residues" evidence="1">
    <location>
        <begin position="21"/>
        <end position="30"/>
    </location>
</feature>
<comment type="caution">
    <text evidence="4">The sequence shown here is derived from an EMBL/GenBank/DDBJ whole genome shotgun (WGS) entry which is preliminary data.</text>
</comment>
<organism evidence="4 5">
    <name type="scientific">Camelliibacillus cellulosilyticus</name>
    <dbReference type="NCBI Taxonomy" id="2174486"/>
    <lineage>
        <taxon>Bacteria</taxon>
        <taxon>Bacillati</taxon>
        <taxon>Bacillota</taxon>
        <taxon>Bacilli</taxon>
        <taxon>Bacillales</taxon>
        <taxon>Sporolactobacillaceae</taxon>
        <taxon>Camelliibacillus</taxon>
    </lineage>
</organism>
<gene>
    <name evidence="4" type="ORF">ACFO4N_05305</name>
</gene>
<feature type="domain" description="M23ase beta-sheet core" evidence="3">
    <location>
        <begin position="149"/>
        <end position="242"/>
    </location>
</feature>
<dbReference type="RefSeq" id="WP_376845147.1">
    <property type="nucleotide sequence ID" value="NZ_JBHSFW010000001.1"/>
</dbReference>
<feature type="transmembrane region" description="Helical" evidence="2">
    <location>
        <begin position="53"/>
        <end position="71"/>
    </location>
</feature>
<dbReference type="PANTHER" id="PTHR21666:SF274">
    <property type="entry name" value="STAGE IV SPORULATION PROTEIN FA"/>
    <property type="match status" value="1"/>
</dbReference>
<accession>A0ABV9GKU8</accession>
<dbReference type="PANTHER" id="PTHR21666">
    <property type="entry name" value="PEPTIDASE-RELATED"/>
    <property type="match status" value="1"/>
</dbReference>
<dbReference type="SUPFAM" id="SSF51261">
    <property type="entry name" value="Duplicated hybrid motif"/>
    <property type="match status" value="1"/>
</dbReference>
<dbReference type="Proteomes" id="UP001596022">
    <property type="component" value="Unassembled WGS sequence"/>
</dbReference>
<evidence type="ECO:0000256" key="2">
    <source>
        <dbReference type="SAM" id="Phobius"/>
    </source>
</evidence>
<dbReference type="CDD" id="cd12797">
    <property type="entry name" value="M23_peptidase"/>
    <property type="match status" value="1"/>
</dbReference>
<feature type="region of interest" description="Disordered" evidence="1">
    <location>
        <begin position="1"/>
        <end position="43"/>
    </location>
</feature>
<dbReference type="Pfam" id="PF01551">
    <property type="entry name" value="Peptidase_M23"/>
    <property type="match status" value="1"/>
</dbReference>
<sequence>MNRIDEIRKRHGERKRRMSHQAPTYTSYTSLEPAPPRKETGPSHHPLFRPQWFLVKCLLAAALVGGVALLYKINPSGFTAVKPVIHQTLSQDLNFAKVSDWYEKAFGEPLAFFPTKNKPKETKQTGVNNKSDFAMPVNGTITESFSDHTNGVYLKTDANAEVKAAASGFVVYVGKKDKIGTTVIIRHANDEESWYGQLKTTDVKLYDFVKQEQKIGTVASQAANDAGTFYFALKKGDRFVDPIQVIKFE</sequence>
<dbReference type="InterPro" id="IPR050570">
    <property type="entry name" value="Cell_wall_metabolism_enzyme"/>
</dbReference>
<proteinExistence type="predicted"/>
<dbReference type="EMBL" id="JBHSFW010000001">
    <property type="protein sequence ID" value="MFC4618144.1"/>
    <property type="molecule type" value="Genomic_DNA"/>
</dbReference>
<dbReference type="InterPro" id="IPR016047">
    <property type="entry name" value="M23ase_b-sheet_dom"/>
</dbReference>
<evidence type="ECO:0000256" key="1">
    <source>
        <dbReference type="SAM" id="MobiDB-lite"/>
    </source>
</evidence>
<dbReference type="InterPro" id="IPR011055">
    <property type="entry name" value="Dup_hybrid_motif"/>
</dbReference>
<keyword evidence="2" id="KW-1133">Transmembrane helix</keyword>
<evidence type="ECO:0000259" key="3">
    <source>
        <dbReference type="Pfam" id="PF01551"/>
    </source>
</evidence>
<dbReference type="Gene3D" id="2.70.70.10">
    <property type="entry name" value="Glucose Permease (Domain IIA)"/>
    <property type="match status" value="1"/>
</dbReference>
<name>A0ABV9GKU8_9BACL</name>